<dbReference type="PANTHER" id="PTHR30175">
    <property type="entry name" value="PHOSPHOTRANSFERASE SYSTEM TRANSPORT PROTEIN"/>
    <property type="match status" value="1"/>
</dbReference>
<dbReference type="InterPro" id="IPR001996">
    <property type="entry name" value="PTS_IIB_1"/>
</dbReference>
<name>A0A2X2BVB0_PROMI</name>
<dbReference type="InterPro" id="IPR050558">
    <property type="entry name" value="PTS_Sugar-Specific_Components"/>
</dbReference>
<protein>
    <submittedName>
        <fullName evidence="8">Trehalose(Maltose)-specific PTS system components IIBC</fullName>
    </submittedName>
</protein>
<evidence type="ECO:0000256" key="2">
    <source>
        <dbReference type="ARBA" id="ARBA00022597"/>
    </source>
</evidence>
<proteinExistence type="predicted"/>
<dbReference type="GO" id="GO:0005886">
    <property type="term" value="C:plasma membrane"/>
    <property type="evidence" value="ECO:0007669"/>
    <property type="project" value="TreeGrafter"/>
</dbReference>
<dbReference type="Proteomes" id="UP000251485">
    <property type="component" value="Unassembled WGS sequence"/>
</dbReference>
<feature type="domain" description="PTS EIIB type-1" evidence="7">
    <location>
        <begin position="7"/>
        <end position="54"/>
    </location>
</feature>
<dbReference type="PANTHER" id="PTHR30175:SF1">
    <property type="entry name" value="PTS SYSTEM ARBUTIN-, CELLOBIOSE-, AND SALICIN-SPECIFIC EIIBC COMPONENT-RELATED"/>
    <property type="match status" value="1"/>
</dbReference>
<dbReference type="SUPFAM" id="SSF55604">
    <property type="entry name" value="Glucose permease domain IIB"/>
    <property type="match status" value="1"/>
</dbReference>
<dbReference type="InterPro" id="IPR036878">
    <property type="entry name" value="Glu_permease_IIB"/>
</dbReference>
<dbReference type="PROSITE" id="PS51098">
    <property type="entry name" value="PTS_EIIB_TYPE_1"/>
    <property type="match status" value="1"/>
</dbReference>
<accession>A0A2X2BVB0</accession>
<organism evidence="8 9">
    <name type="scientific">Proteus mirabilis</name>
    <dbReference type="NCBI Taxonomy" id="584"/>
    <lineage>
        <taxon>Bacteria</taxon>
        <taxon>Pseudomonadati</taxon>
        <taxon>Pseudomonadota</taxon>
        <taxon>Gammaproteobacteria</taxon>
        <taxon>Enterobacterales</taxon>
        <taxon>Morganellaceae</taxon>
        <taxon>Proteus</taxon>
    </lineage>
</organism>
<dbReference type="GO" id="GO:0016301">
    <property type="term" value="F:kinase activity"/>
    <property type="evidence" value="ECO:0007669"/>
    <property type="project" value="UniProtKB-KW"/>
</dbReference>
<dbReference type="GO" id="GO:0090589">
    <property type="term" value="F:protein-phosphocysteine-trehalose phosphotransferase system transporter activity"/>
    <property type="evidence" value="ECO:0007669"/>
    <property type="project" value="TreeGrafter"/>
</dbReference>
<keyword evidence="3" id="KW-0808">Transferase</keyword>
<evidence type="ECO:0000256" key="6">
    <source>
        <dbReference type="PROSITE-ProRule" id="PRU00421"/>
    </source>
</evidence>
<evidence type="ECO:0000256" key="1">
    <source>
        <dbReference type="ARBA" id="ARBA00022448"/>
    </source>
</evidence>
<dbReference type="GO" id="GO:0008982">
    <property type="term" value="F:protein-N(PI)-phosphohistidine-sugar phosphotransferase activity"/>
    <property type="evidence" value="ECO:0007669"/>
    <property type="project" value="InterPro"/>
</dbReference>
<dbReference type="EMBL" id="UAUE01000025">
    <property type="protein sequence ID" value="SPY99647.1"/>
    <property type="molecule type" value="Genomic_DNA"/>
</dbReference>
<sequence length="54" mass="6012">MSIPQNNQAIEELITLVGGSDNVISVSHCLTRLRFVLNDPNLADIDKIKKNIFC</sequence>
<keyword evidence="2" id="KW-0762">Sugar transport</keyword>
<gene>
    <name evidence="8" type="primary">treB_2</name>
    <name evidence="8" type="ORF">NCTC10975_03435</name>
</gene>
<dbReference type="AlphaFoldDB" id="A0A2X2BVB0"/>
<keyword evidence="1" id="KW-0813">Transport</keyword>
<dbReference type="PROSITE" id="PS01035">
    <property type="entry name" value="PTS_EIIB_TYPE_1_CYS"/>
    <property type="match status" value="1"/>
</dbReference>
<feature type="active site" description="Phosphocysteine intermediate; for EIIB activity" evidence="6">
    <location>
        <position position="29"/>
    </location>
</feature>
<keyword evidence="5" id="KW-0418">Kinase</keyword>
<evidence type="ECO:0000256" key="3">
    <source>
        <dbReference type="ARBA" id="ARBA00022679"/>
    </source>
</evidence>
<dbReference type="Gene3D" id="3.30.1360.60">
    <property type="entry name" value="Glucose permease domain IIB"/>
    <property type="match status" value="1"/>
</dbReference>
<evidence type="ECO:0000313" key="9">
    <source>
        <dbReference type="Proteomes" id="UP000251485"/>
    </source>
</evidence>
<evidence type="ECO:0000259" key="7">
    <source>
        <dbReference type="PROSITE" id="PS51098"/>
    </source>
</evidence>
<reference evidence="8 9" key="1">
    <citation type="submission" date="2018-06" db="EMBL/GenBank/DDBJ databases">
        <authorList>
            <consortium name="Pathogen Informatics"/>
            <person name="Doyle S."/>
        </authorList>
    </citation>
    <scope>NUCLEOTIDE SEQUENCE [LARGE SCALE GENOMIC DNA]</scope>
    <source>
        <strain evidence="8 9">NCTC10975</strain>
    </source>
</reference>
<evidence type="ECO:0000256" key="4">
    <source>
        <dbReference type="ARBA" id="ARBA00022683"/>
    </source>
</evidence>
<dbReference type="InterPro" id="IPR018113">
    <property type="entry name" value="PTrfase_EIIB_Cys"/>
</dbReference>
<dbReference type="GO" id="GO:0015771">
    <property type="term" value="P:trehalose transport"/>
    <property type="evidence" value="ECO:0007669"/>
    <property type="project" value="TreeGrafter"/>
</dbReference>
<dbReference type="GO" id="GO:0009401">
    <property type="term" value="P:phosphoenolpyruvate-dependent sugar phosphotransferase system"/>
    <property type="evidence" value="ECO:0007669"/>
    <property type="project" value="UniProtKB-KW"/>
</dbReference>
<dbReference type="Pfam" id="PF00367">
    <property type="entry name" value="PTS_EIIB"/>
    <property type="match status" value="1"/>
</dbReference>
<evidence type="ECO:0000313" key="8">
    <source>
        <dbReference type="EMBL" id="SPY99647.1"/>
    </source>
</evidence>
<keyword evidence="4" id="KW-0598">Phosphotransferase system</keyword>
<evidence type="ECO:0000256" key="5">
    <source>
        <dbReference type="ARBA" id="ARBA00022777"/>
    </source>
</evidence>